<evidence type="ECO:0000313" key="1">
    <source>
        <dbReference type="EMBL" id="MDT3766828.1"/>
    </source>
</evidence>
<reference evidence="1 2" key="1">
    <citation type="submission" date="2023-06" db="EMBL/GenBank/DDBJ databases">
        <title>Draft genome sequence of Gleimia hominis type strain CCUG 57540T.</title>
        <authorList>
            <person name="Salva-Serra F."/>
            <person name="Cardew S."/>
            <person name="Jensie Markopoulos S."/>
            <person name="Ohlen M."/>
            <person name="Inganas E."/>
            <person name="Svensson-Stadler L."/>
            <person name="Moore E.R.B."/>
        </authorList>
    </citation>
    <scope>NUCLEOTIDE SEQUENCE [LARGE SCALE GENOMIC DNA]</scope>
    <source>
        <strain evidence="1 2">CCUG 57540</strain>
    </source>
</reference>
<dbReference type="EMBL" id="JASXSX010000001">
    <property type="protein sequence ID" value="MDT3766828.1"/>
    <property type="molecule type" value="Genomic_DNA"/>
</dbReference>
<name>A0ABU3I8Y3_9ACTO</name>
<accession>A0ABU3I8Y3</accession>
<protein>
    <submittedName>
        <fullName evidence="1">Uncharacterized protein</fullName>
    </submittedName>
</protein>
<evidence type="ECO:0000313" key="2">
    <source>
        <dbReference type="Proteomes" id="UP001247542"/>
    </source>
</evidence>
<keyword evidence="2" id="KW-1185">Reference proteome</keyword>
<organism evidence="1 2">
    <name type="scientific">Gleimia hominis</name>
    <dbReference type="NCBI Taxonomy" id="595468"/>
    <lineage>
        <taxon>Bacteria</taxon>
        <taxon>Bacillati</taxon>
        <taxon>Actinomycetota</taxon>
        <taxon>Actinomycetes</taxon>
        <taxon>Actinomycetales</taxon>
        <taxon>Actinomycetaceae</taxon>
        <taxon>Gleimia</taxon>
    </lineage>
</organism>
<proteinExistence type="predicted"/>
<dbReference type="Proteomes" id="UP001247542">
    <property type="component" value="Unassembled WGS sequence"/>
</dbReference>
<comment type="caution">
    <text evidence="1">The sequence shown here is derived from an EMBL/GenBank/DDBJ whole genome shotgun (WGS) entry which is preliminary data.</text>
</comment>
<sequence>MFVELKQNLSRSQAIAEASEAVVVNGGEQAFNLLLEFFSFEGVVTGCFSD</sequence>
<gene>
    <name evidence="1" type="ORF">QS713_01960</name>
</gene>
<dbReference type="RefSeq" id="WP_313272019.1">
    <property type="nucleotide sequence ID" value="NZ_JASXSX010000001.1"/>
</dbReference>